<dbReference type="SUPFAM" id="SSF49562">
    <property type="entry name" value="C2 domain (Calcium/lipid-binding domain, CaLB)"/>
    <property type="match status" value="3"/>
</dbReference>
<dbReference type="CDD" id="cd00030">
    <property type="entry name" value="C2"/>
    <property type="match status" value="2"/>
</dbReference>
<dbReference type="PANTHER" id="PTHR45911:SF4">
    <property type="entry name" value="MULTIPLE C2 AND TRANSMEMBRANE DOMAIN-CONTAINING PROTEIN"/>
    <property type="match status" value="1"/>
</dbReference>
<gene>
    <name evidence="4" type="ORF">SEMRO_553_G165340.1</name>
</gene>
<dbReference type="InterPro" id="IPR035892">
    <property type="entry name" value="C2_domain_sf"/>
</dbReference>
<dbReference type="InterPro" id="IPR000008">
    <property type="entry name" value="C2_dom"/>
</dbReference>
<dbReference type="GO" id="GO:0016020">
    <property type="term" value="C:membrane"/>
    <property type="evidence" value="ECO:0007669"/>
    <property type="project" value="TreeGrafter"/>
</dbReference>
<reference evidence="4" key="1">
    <citation type="submission" date="2020-06" db="EMBL/GenBank/DDBJ databases">
        <authorList>
            <consortium name="Plant Systems Biology data submission"/>
        </authorList>
    </citation>
    <scope>NUCLEOTIDE SEQUENCE</scope>
    <source>
        <strain evidence="4">D6</strain>
    </source>
</reference>
<dbReference type="PANTHER" id="PTHR45911">
    <property type="entry name" value="C2 DOMAIN-CONTAINING PROTEIN"/>
    <property type="match status" value="1"/>
</dbReference>
<evidence type="ECO:0000256" key="1">
    <source>
        <dbReference type="ARBA" id="ARBA00022723"/>
    </source>
</evidence>
<dbReference type="OrthoDB" id="67700at2759"/>
<evidence type="ECO:0000313" key="4">
    <source>
        <dbReference type="EMBL" id="CAB9512755.1"/>
    </source>
</evidence>
<keyword evidence="5" id="KW-1185">Reference proteome</keyword>
<dbReference type="Gene3D" id="3.30.470.160">
    <property type="entry name" value="Inositol polyphosphate kinase"/>
    <property type="match status" value="1"/>
</dbReference>
<evidence type="ECO:0000256" key="2">
    <source>
        <dbReference type="ARBA" id="ARBA00022837"/>
    </source>
</evidence>
<dbReference type="GO" id="GO:0005509">
    <property type="term" value="F:calcium ion binding"/>
    <property type="evidence" value="ECO:0007669"/>
    <property type="project" value="TreeGrafter"/>
</dbReference>
<keyword evidence="2" id="KW-0106">Calcium</keyword>
<dbReference type="AlphaFoldDB" id="A0A9N8HHS5"/>
<keyword evidence="1" id="KW-0479">Metal-binding</keyword>
<dbReference type="Proteomes" id="UP001153069">
    <property type="component" value="Unassembled WGS sequence"/>
</dbReference>
<protein>
    <submittedName>
        <fullName evidence="4">Synaptotagmin-2</fullName>
    </submittedName>
</protein>
<dbReference type="InterPro" id="IPR038286">
    <property type="entry name" value="IPK_sf"/>
</dbReference>
<comment type="caution">
    <text evidence="4">The sequence shown here is derived from an EMBL/GenBank/DDBJ whole genome shotgun (WGS) entry which is preliminary data.</text>
</comment>
<accession>A0A9N8HHS5</accession>
<dbReference type="Gene3D" id="2.60.40.150">
    <property type="entry name" value="C2 domain"/>
    <property type="match status" value="2"/>
</dbReference>
<dbReference type="Pfam" id="PF00168">
    <property type="entry name" value="C2"/>
    <property type="match status" value="3"/>
</dbReference>
<organism evidence="4 5">
    <name type="scientific">Seminavis robusta</name>
    <dbReference type="NCBI Taxonomy" id="568900"/>
    <lineage>
        <taxon>Eukaryota</taxon>
        <taxon>Sar</taxon>
        <taxon>Stramenopiles</taxon>
        <taxon>Ochrophyta</taxon>
        <taxon>Bacillariophyta</taxon>
        <taxon>Bacillariophyceae</taxon>
        <taxon>Bacillariophycidae</taxon>
        <taxon>Naviculales</taxon>
        <taxon>Naviculaceae</taxon>
        <taxon>Seminavis</taxon>
    </lineage>
</organism>
<dbReference type="EMBL" id="CAICTM010000552">
    <property type="protein sequence ID" value="CAB9512755.1"/>
    <property type="molecule type" value="Genomic_DNA"/>
</dbReference>
<proteinExistence type="predicted"/>
<feature type="domain" description="C2" evidence="3">
    <location>
        <begin position="618"/>
        <end position="753"/>
    </location>
</feature>
<dbReference type="SUPFAM" id="SSF56104">
    <property type="entry name" value="SAICAR synthase-like"/>
    <property type="match status" value="1"/>
</dbReference>
<evidence type="ECO:0000313" key="5">
    <source>
        <dbReference type="Proteomes" id="UP001153069"/>
    </source>
</evidence>
<name>A0A9N8HHS5_9STRA</name>
<evidence type="ECO:0000259" key="3">
    <source>
        <dbReference type="PROSITE" id="PS50004"/>
    </source>
</evidence>
<sequence length="763" mass="85737">MSSTTTAREESSGESSSTTNYLLIDIENAHLKKNHQAVGIGNMRIGKMDPFVVLSSRRVHASTTLSTEITRTPTHWDSHFEPAWFHECPRIPLNTDDDDVLVFCVYNDCSLGATGRKEMGQCQTTVKELLKQYHDRLKCSKSSSLGLGGDTKQQSCRILLPLSDENGTLTLQVKVREPAQQQQHTSSTNAKFTPVDPSWFESPVTRLGVSGGTAPFFKLQLTKAGMEATNQTSASYYIGKDLSHAEDEREFYEKILSIQANGEESTGVGLLTPFLFDYLGVLETKTTDSDKPCQLLVFQNLRNDQDAFRMLDLKMGQQTAVGGWQGKSRLRAMKQNVLDGMTNSTLEGYRLEGFDGQPERVESMDPLLDILAEQKDKDETESTHTDKVTVWGRKVSEKQAKKAKRMLFQTLTGADIFRFFADVHLQQQQPAIEDIQTQYIASEMAEIVMHELVTQLVRLAVTCHKVQVPQKWIGSSVALGFDCGFFPTRSNKAEAQIRSKVITNVFDWGRSELLTQRRYDSMTPAEQTDRQQFWTNYKDGMDRLAYNATREYYHHFTNSTQWTEVTLRVMDFDSLTADDYIGKVHIPLPDPSDTAAVQALQSSRPYELHCGEGGHGKRCGTVFCAISWMDCPAGSRLRGMWRVTVLYAKDLPAMDVNMSSDPYCIVVAKDSNNNRVLSQMTCVKTRTLNPQWNETVDIPVVQHARSLSKALAAEGVVLDFSPSEDVMDQEMGRLFEFQPHASKSGAELVQEWSAFLRKAGRLS</sequence>
<dbReference type="SMART" id="SM00239">
    <property type="entry name" value="C2"/>
    <property type="match status" value="2"/>
</dbReference>
<dbReference type="PROSITE" id="PS50004">
    <property type="entry name" value="C2"/>
    <property type="match status" value="1"/>
</dbReference>